<sequence length="432" mass="48591">MVGSASCSPTAGVCLPSMEFTGFIRRQYEKTPPPAGRLFNTCRPVEGKFVDLLAQEPVFKHAKFFIVGLVKPVSALGQVRTDVVVSPARHKCMEWLDRQPPVSVVYVSFETTSSLPEQQITELAHGLKRSQQRFIWVLWEADHADIFAGDDDGRQKLPDGYEQRVAGVGLVVWGWAPQLDILGHRAMALFMSLCRWNSCMEGLSNGVLIVTWPLHSDQPKNALLVMDVLLVGVTARLALPFCVSFFRQVLLLLDLDEDWFKGLDVEGFLEVGYLCEAKSLDLFSCRDELGASDGYNGFSPLLTKAGRTNREEVLLATFQFSKDARAWWKATSAHLPNVVEHEWVGFLVIFWGKYFSERVKEKKAAEFAALRQKGMSVAEYEAQFSRLAVYAPHLVGTERLKANRFMDGLRPMVIENLVPYNIGTYTEMVQRA</sequence>
<dbReference type="CDD" id="cd03784">
    <property type="entry name" value="GT1_Gtf-like"/>
    <property type="match status" value="1"/>
</dbReference>
<dbReference type="Gene3D" id="3.40.50.2000">
    <property type="entry name" value="Glycogen Phosphorylase B"/>
    <property type="match status" value="1"/>
</dbReference>
<evidence type="ECO:0000256" key="1">
    <source>
        <dbReference type="ARBA" id="ARBA00009995"/>
    </source>
</evidence>
<proteinExistence type="inferred from homology"/>
<comment type="caution">
    <text evidence="5">The sequence shown here is derived from an EMBL/GenBank/DDBJ whole genome shotgun (WGS) entry which is preliminary data.</text>
</comment>
<feature type="domain" description="Glycosyltransferase N-terminal" evidence="4">
    <location>
        <begin position="17"/>
        <end position="70"/>
    </location>
</feature>
<name>A0A843TFU7_COLES</name>
<dbReference type="PANTHER" id="PTHR48044">
    <property type="entry name" value="GLYCOSYLTRANSFERASE"/>
    <property type="match status" value="1"/>
</dbReference>
<keyword evidence="6" id="KW-1185">Reference proteome</keyword>
<comment type="similarity">
    <text evidence="1">Belongs to the UDP-glycosyltransferase family.</text>
</comment>
<dbReference type="FunFam" id="3.40.50.2000:FF:000060">
    <property type="entry name" value="Glycosyltransferase"/>
    <property type="match status" value="1"/>
</dbReference>
<dbReference type="InterPro" id="IPR005162">
    <property type="entry name" value="Retrotrans_gag_dom"/>
</dbReference>
<feature type="domain" description="Retrotransposon gag" evidence="3">
    <location>
        <begin position="315"/>
        <end position="411"/>
    </location>
</feature>
<dbReference type="GO" id="GO:1901135">
    <property type="term" value="P:carbohydrate derivative metabolic process"/>
    <property type="evidence" value="ECO:0007669"/>
    <property type="project" value="UniProtKB-ARBA"/>
</dbReference>
<dbReference type="OrthoDB" id="5835829at2759"/>
<keyword evidence="2" id="KW-0808">Transferase</keyword>
<dbReference type="Pfam" id="PF26168">
    <property type="entry name" value="Glyco_transf_N"/>
    <property type="match status" value="1"/>
</dbReference>
<evidence type="ECO:0008006" key="7">
    <source>
        <dbReference type="Google" id="ProtNLM"/>
    </source>
</evidence>
<protein>
    <recommendedName>
        <fullName evidence="7">Retrotransposon gag domain-containing protein</fullName>
    </recommendedName>
</protein>
<dbReference type="GO" id="GO:0008194">
    <property type="term" value="F:UDP-glycosyltransferase activity"/>
    <property type="evidence" value="ECO:0007669"/>
    <property type="project" value="InterPro"/>
</dbReference>
<dbReference type="Pfam" id="PF03732">
    <property type="entry name" value="Retrotrans_gag"/>
    <property type="match status" value="1"/>
</dbReference>
<evidence type="ECO:0000313" key="5">
    <source>
        <dbReference type="EMBL" id="MQL67880.1"/>
    </source>
</evidence>
<dbReference type="Proteomes" id="UP000652761">
    <property type="component" value="Unassembled WGS sequence"/>
</dbReference>
<organism evidence="5 6">
    <name type="scientific">Colocasia esculenta</name>
    <name type="common">Wild taro</name>
    <name type="synonym">Arum esculentum</name>
    <dbReference type="NCBI Taxonomy" id="4460"/>
    <lineage>
        <taxon>Eukaryota</taxon>
        <taxon>Viridiplantae</taxon>
        <taxon>Streptophyta</taxon>
        <taxon>Embryophyta</taxon>
        <taxon>Tracheophyta</taxon>
        <taxon>Spermatophyta</taxon>
        <taxon>Magnoliopsida</taxon>
        <taxon>Liliopsida</taxon>
        <taxon>Araceae</taxon>
        <taxon>Aroideae</taxon>
        <taxon>Colocasieae</taxon>
        <taxon>Colocasia</taxon>
    </lineage>
</organism>
<dbReference type="Pfam" id="PF00201">
    <property type="entry name" value="UDPGT"/>
    <property type="match status" value="1"/>
</dbReference>
<evidence type="ECO:0000259" key="3">
    <source>
        <dbReference type="Pfam" id="PF03732"/>
    </source>
</evidence>
<dbReference type="InterPro" id="IPR002213">
    <property type="entry name" value="UDP_glucos_trans"/>
</dbReference>
<dbReference type="EMBL" id="NMUH01000003">
    <property type="protein sequence ID" value="MQL67880.1"/>
    <property type="molecule type" value="Genomic_DNA"/>
</dbReference>
<reference evidence="5" key="1">
    <citation type="submission" date="2017-07" db="EMBL/GenBank/DDBJ databases">
        <title>Taro Niue Genome Assembly and Annotation.</title>
        <authorList>
            <person name="Atibalentja N."/>
            <person name="Keating K."/>
            <person name="Fields C.J."/>
        </authorList>
    </citation>
    <scope>NUCLEOTIDE SEQUENCE</scope>
    <source>
        <strain evidence="5">Niue_2</strain>
        <tissue evidence="5">Leaf</tissue>
    </source>
</reference>
<evidence type="ECO:0000313" key="6">
    <source>
        <dbReference type="Proteomes" id="UP000652761"/>
    </source>
</evidence>
<dbReference type="InterPro" id="IPR058980">
    <property type="entry name" value="Glyco_transf_N"/>
</dbReference>
<evidence type="ECO:0000256" key="2">
    <source>
        <dbReference type="ARBA" id="ARBA00022679"/>
    </source>
</evidence>
<dbReference type="PANTHER" id="PTHR48044:SF22">
    <property type="entry name" value="GLYCOSYLTRANSFERASE"/>
    <property type="match status" value="1"/>
</dbReference>
<dbReference type="SUPFAM" id="SSF53756">
    <property type="entry name" value="UDP-Glycosyltransferase/glycogen phosphorylase"/>
    <property type="match status" value="1"/>
</dbReference>
<dbReference type="AlphaFoldDB" id="A0A843TFU7"/>
<gene>
    <name evidence="5" type="ORF">Taro_000175</name>
</gene>
<accession>A0A843TFU7</accession>
<evidence type="ECO:0000259" key="4">
    <source>
        <dbReference type="Pfam" id="PF26168"/>
    </source>
</evidence>